<dbReference type="SMART" id="SM00320">
    <property type="entry name" value="WD40"/>
    <property type="match status" value="3"/>
</dbReference>
<dbReference type="PROSITE" id="PS50294">
    <property type="entry name" value="WD_REPEATS_REGION"/>
    <property type="match status" value="1"/>
</dbReference>
<dbReference type="InterPro" id="IPR015943">
    <property type="entry name" value="WD40/YVTN_repeat-like_dom_sf"/>
</dbReference>
<dbReference type="InterPro" id="IPR019775">
    <property type="entry name" value="WD40_repeat_CS"/>
</dbReference>
<evidence type="ECO:0000313" key="5">
    <source>
        <dbReference type="EMBL" id="CAB3375473.1"/>
    </source>
</evidence>
<keyword evidence="2" id="KW-0677">Repeat</keyword>
<dbReference type="Proteomes" id="UP000494165">
    <property type="component" value="Unassembled WGS sequence"/>
</dbReference>
<feature type="repeat" description="WD" evidence="3">
    <location>
        <begin position="94"/>
        <end position="135"/>
    </location>
</feature>
<dbReference type="AlphaFoldDB" id="A0A8S1D3L9"/>
<feature type="domain" description="F-box" evidence="4">
    <location>
        <begin position="5"/>
        <end position="52"/>
    </location>
</feature>
<dbReference type="PROSITE" id="PS00678">
    <property type="entry name" value="WD_REPEATS_1"/>
    <property type="match status" value="1"/>
</dbReference>
<protein>
    <recommendedName>
        <fullName evidence="4">F-box domain-containing protein</fullName>
    </recommendedName>
</protein>
<sequence length="414" mass="46831">MDCDVDYLSNLPIEIFLHICSYLDINKSLPALKCVCKQFKFILSDDLVWKSRVAGRWFPNEKGIEVDWLEACKCIENEASYLRDPSTCDQLVSERAHETDIDALHILENHKTIFTGSRDGLIKIWNINTEEKALEKSMILPCAHNGWIWRIESEDCHSIYSCSFDHSLKHWNFSGDNLVEVWSLDLKFPVLSIKLVNENVIAAGVHKEAVLVDRRTGTSFRTIFKDNHVKLCLEMINDNYLLANGAGKKICCYDLRNDKDEVVSFNFGQVTPLVPLHLATQQNIMYVADGSSKFYSADITKNEPLALRGYCGYDAQGGANAKVFGMFASYTSLIFGLNTGSSSRLAFWRTKPYSLKEEENRYSVLVKSGEMLNLGCSGSICSKMHYRDSMVAAAHTMSNDLVCIVPKEFILYSP</sequence>
<dbReference type="InterPro" id="IPR001810">
    <property type="entry name" value="F-box_dom"/>
</dbReference>
<dbReference type="SUPFAM" id="SSF81383">
    <property type="entry name" value="F-box domain"/>
    <property type="match status" value="1"/>
</dbReference>
<reference evidence="5 6" key="1">
    <citation type="submission" date="2020-04" db="EMBL/GenBank/DDBJ databases">
        <authorList>
            <person name="Alioto T."/>
            <person name="Alioto T."/>
            <person name="Gomez Garrido J."/>
        </authorList>
    </citation>
    <scope>NUCLEOTIDE SEQUENCE [LARGE SCALE GENOMIC DNA]</scope>
</reference>
<keyword evidence="6" id="KW-1185">Reference proteome</keyword>
<proteinExistence type="predicted"/>
<name>A0A8S1D3L9_9INSE</name>
<dbReference type="OrthoDB" id="2305498at2759"/>
<gene>
    <name evidence="5" type="ORF">CLODIP_2_CD07647</name>
</gene>
<organism evidence="5 6">
    <name type="scientific">Cloeon dipterum</name>
    <dbReference type="NCBI Taxonomy" id="197152"/>
    <lineage>
        <taxon>Eukaryota</taxon>
        <taxon>Metazoa</taxon>
        <taxon>Ecdysozoa</taxon>
        <taxon>Arthropoda</taxon>
        <taxon>Hexapoda</taxon>
        <taxon>Insecta</taxon>
        <taxon>Pterygota</taxon>
        <taxon>Palaeoptera</taxon>
        <taxon>Ephemeroptera</taxon>
        <taxon>Pisciforma</taxon>
        <taxon>Baetidae</taxon>
        <taxon>Cloeon</taxon>
    </lineage>
</organism>
<evidence type="ECO:0000256" key="1">
    <source>
        <dbReference type="ARBA" id="ARBA00022574"/>
    </source>
</evidence>
<keyword evidence="1 3" id="KW-0853">WD repeat</keyword>
<dbReference type="PROSITE" id="PS50181">
    <property type="entry name" value="FBOX"/>
    <property type="match status" value="1"/>
</dbReference>
<dbReference type="Pfam" id="PF00400">
    <property type="entry name" value="WD40"/>
    <property type="match status" value="1"/>
</dbReference>
<dbReference type="SUPFAM" id="SSF50978">
    <property type="entry name" value="WD40 repeat-like"/>
    <property type="match status" value="1"/>
</dbReference>
<evidence type="ECO:0000256" key="2">
    <source>
        <dbReference type="ARBA" id="ARBA00022737"/>
    </source>
</evidence>
<dbReference type="Gene3D" id="2.130.10.10">
    <property type="entry name" value="YVTN repeat-like/Quinoprotein amine dehydrogenase"/>
    <property type="match status" value="1"/>
</dbReference>
<dbReference type="PROSITE" id="PS50082">
    <property type="entry name" value="WD_REPEATS_2"/>
    <property type="match status" value="1"/>
</dbReference>
<evidence type="ECO:0000313" key="6">
    <source>
        <dbReference type="Proteomes" id="UP000494165"/>
    </source>
</evidence>
<dbReference type="InterPro" id="IPR001680">
    <property type="entry name" value="WD40_rpt"/>
</dbReference>
<dbReference type="Pfam" id="PF12937">
    <property type="entry name" value="F-box-like"/>
    <property type="match status" value="1"/>
</dbReference>
<dbReference type="InterPro" id="IPR036322">
    <property type="entry name" value="WD40_repeat_dom_sf"/>
</dbReference>
<dbReference type="Gene3D" id="1.20.1280.50">
    <property type="match status" value="1"/>
</dbReference>
<dbReference type="EMBL" id="CADEPI010000113">
    <property type="protein sequence ID" value="CAB3375473.1"/>
    <property type="molecule type" value="Genomic_DNA"/>
</dbReference>
<evidence type="ECO:0000256" key="3">
    <source>
        <dbReference type="PROSITE-ProRule" id="PRU00221"/>
    </source>
</evidence>
<dbReference type="InterPro" id="IPR036047">
    <property type="entry name" value="F-box-like_dom_sf"/>
</dbReference>
<dbReference type="SMART" id="SM00256">
    <property type="entry name" value="FBOX"/>
    <property type="match status" value="1"/>
</dbReference>
<accession>A0A8S1D3L9</accession>
<comment type="caution">
    <text evidence="5">The sequence shown here is derived from an EMBL/GenBank/DDBJ whole genome shotgun (WGS) entry which is preliminary data.</text>
</comment>
<evidence type="ECO:0000259" key="4">
    <source>
        <dbReference type="PROSITE" id="PS50181"/>
    </source>
</evidence>